<name>A0A6M8HSS0_9PROT</name>
<evidence type="ECO:0000313" key="1">
    <source>
        <dbReference type="EMBL" id="QKE91316.1"/>
    </source>
</evidence>
<accession>A0A6M8HSS0</accession>
<dbReference type="RefSeq" id="WP_171833160.1">
    <property type="nucleotide sequence ID" value="NZ_CP053708.1"/>
</dbReference>
<dbReference type="Proteomes" id="UP000500767">
    <property type="component" value="Chromosome"/>
</dbReference>
<gene>
    <name evidence="1" type="ORF">HN018_15815</name>
</gene>
<keyword evidence="2" id="KW-1185">Reference proteome</keyword>
<dbReference type="EMBL" id="CP053708">
    <property type="protein sequence ID" value="QKE91316.1"/>
    <property type="molecule type" value="Genomic_DNA"/>
</dbReference>
<evidence type="ECO:0000313" key="2">
    <source>
        <dbReference type="Proteomes" id="UP000500767"/>
    </source>
</evidence>
<dbReference type="AlphaFoldDB" id="A0A6M8HSS0"/>
<protein>
    <submittedName>
        <fullName evidence="1">Uncharacterized protein</fullName>
    </submittedName>
</protein>
<reference evidence="1 2" key="1">
    <citation type="journal article" date="2014" name="World J. Microbiol. Biotechnol.">
        <title>Biodiversity and physiological characteristics of Antarctic and Arctic lichens-associated bacteria.</title>
        <authorList>
            <person name="Lee Y.M."/>
            <person name="Kim E.H."/>
            <person name="Lee H.K."/>
            <person name="Hong S.G."/>
        </authorList>
    </citation>
    <scope>NUCLEOTIDE SEQUENCE [LARGE SCALE GENOMIC DNA]</scope>
    <source>
        <strain evidence="1 2">PAMC 26569</strain>
    </source>
</reference>
<dbReference type="KEGG" id="lck:HN018_15815"/>
<proteinExistence type="predicted"/>
<sequence>MFKSDVVEVDGVFVGTAILQPNRIDRAFFATDDRVRPMHGKILPSLAAVRWHAARQFHSASPRSVADQICRPVS</sequence>
<organism evidence="1 2">
    <name type="scientific">Lichenicola cladoniae</name>
    <dbReference type="NCBI Taxonomy" id="1484109"/>
    <lineage>
        <taxon>Bacteria</taxon>
        <taxon>Pseudomonadati</taxon>
        <taxon>Pseudomonadota</taxon>
        <taxon>Alphaproteobacteria</taxon>
        <taxon>Acetobacterales</taxon>
        <taxon>Acetobacteraceae</taxon>
        <taxon>Lichenicola</taxon>
    </lineage>
</organism>